<evidence type="ECO:0000259" key="2">
    <source>
        <dbReference type="SMART" id="SM00942"/>
    </source>
</evidence>
<gene>
    <name evidence="4" type="ORF">FJ693_01080</name>
</gene>
<evidence type="ECO:0000259" key="3">
    <source>
        <dbReference type="SMART" id="SM00943"/>
    </source>
</evidence>
<proteinExistence type="predicted"/>
<protein>
    <recommendedName>
        <fullName evidence="6">DNA primase</fullName>
    </recommendedName>
</protein>
<feature type="domain" description="Primase C-terminal 1" evidence="2">
    <location>
        <begin position="217"/>
        <end position="280"/>
    </location>
</feature>
<reference evidence="4 5" key="1">
    <citation type="submission" date="2019-07" db="EMBL/GenBank/DDBJ databases">
        <title>Georgenia wutianyii sp. nov. and Georgenia *** sp. nov. isolated from plateau pika (Ochotona curzoniae) in the Qinghai-Tibet plateau of China.</title>
        <authorList>
            <person name="Tian Z."/>
        </authorList>
    </citation>
    <scope>NUCLEOTIDE SEQUENCE [LARGE SCALE GENOMIC DNA]</scope>
    <source>
        <strain evidence="4 5">Z446</strain>
    </source>
</reference>
<keyword evidence="5" id="KW-1185">Reference proteome</keyword>
<dbReference type="SUPFAM" id="SSF56747">
    <property type="entry name" value="Prim-pol domain"/>
    <property type="match status" value="1"/>
</dbReference>
<dbReference type="SMART" id="SM00943">
    <property type="entry name" value="Prim-Pol"/>
    <property type="match status" value="1"/>
</dbReference>
<dbReference type="Proteomes" id="UP000318693">
    <property type="component" value="Unassembled WGS sequence"/>
</dbReference>
<evidence type="ECO:0008006" key="6">
    <source>
        <dbReference type="Google" id="ProtNLM"/>
    </source>
</evidence>
<dbReference type="SMART" id="SM00942">
    <property type="entry name" value="PriCT_1"/>
    <property type="match status" value="1"/>
</dbReference>
<evidence type="ECO:0000313" key="5">
    <source>
        <dbReference type="Proteomes" id="UP000318693"/>
    </source>
</evidence>
<dbReference type="Pfam" id="PF09250">
    <property type="entry name" value="Prim-Pol"/>
    <property type="match status" value="1"/>
</dbReference>
<dbReference type="RefSeq" id="WP_143416700.1">
    <property type="nucleotide sequence ID" value="NZ_VJXR01000002.1"/>
</dbReference>
<evidence type="ECO:0000313" key="4">
    <source>
        <dbReference type="EMBL" id="TRW47425.1"/>
    </source>
</evidence>
<dbReference type="AlphaFoldDB" id="A0A552WXL4"/>
<feature type="domain" description="DNA primase/polymerase bifunctional N-terminal" evidence="3">
    <location>
        <begin position="27"/>
        <end position="215"/>
    </location>
</feature>
<dbReference type="InterPro" id="IPR015330">
    <property type="entry name" value="DNA_primase/pol_bifunc_N"/>
</dbReference>
<evidence type="ECO:0000256" key="1">
    <source>
        <dbReference type="SAM" id="MobiDB-lite"/>
    </source>
</evidence>
<feature type="region of interest" description="Disordered" evidence="1">
    <location>
        <begin position="276"/>
        <end position="300"/>
    </location>
</feature>
<dbReference type="Pfam" id="PF08708">
    <property type="entry name" value="PriCT_1"/>
    <property type="match status" value="1"/>
</dbReference>
<dbReference type="EMBL" id="VJXR01000002">
    <property type="protein sequence ID" value="TRW47425.1"/>
    <property type="molecule type" value="Genomic_DNA"/>
</dbReference>
<accession>A0A552WXL4</accession>
<sequence length="300" mass="31725">MDSQAAPTHWAPAIVSAAGAPSLATAALHLARAGVPVFPCVPGAKQPLTRRGFLNASADLELVSAWWHRWPNANLGLPTGSVSGVDVVDVDAKESGSGIPAFRRALNARLTTGWAWTVRTPSGGLHAYYPHAPGTEQRSWTSLRTHVDFRGDGGYVIAPPSRVIVDGILRPYELAAVAEQAPRPVDAGALRSFLEPPRPPRSSGFTPVGTRPPAWLASWLASKPEGGRNNALFWAACRMVEEGHDHASTLGVLGPAALQAGLSEREIATTVKSAFKRTSPTLTQPGGEGRRPFPPEAVTL</sequence>
<dbReference type="InterPro" id="IPR014820">
    <property type="entry name" value="PriCT_1"/>
</dbReference>
<dbReference type="CDD" id="cd04859">
    <property type="entry name" value="Prim_Pol"/>
    <property type="match status" value="1"/>
</dbReference>
<organism evidence="4 5">
    <name type="scientific">Georgenia yuyongxinii</name>
    <dbReference type="NCBI Taxonomy" id="2589797"/>
    <lineage>
        <taxon>Bacteria</taxon>
        <taxon>Bacillati</taxon>
        <taxon>Actinomycetota</taxon>
        <taxon>Actinomycetes</taxon>
        <taxon>Micrococcales</taxon>
        <taxon>Bogoriellaceae</taxon>
        <taxon>Georgenia</taxon>
    </lineage>
</organism>
<comment type="caution">
    <text evidence="4">The sequence shown here is derived from an EMBL/GenBank/DDBJ whole genome shotgun (WGS) entry which is preliminary data.</text>
</comment>
<name>A0A552WXL4_9MICO</name>